<accession>A0A7J0A9U0</accession>
<dbReference type="AlphaFoldDB" id="A0A7J0A9U0"/>
<comment type="caution">
    <text evidence="1">The sequence shown here is derived from an EMBL/GenBank/DDBJ whole genome shotgun (WGS) entry which is preliminary data.</text>
</comment>
<reference evidence="1 2" key="1">
    <citation type="journal article" date="2020" name="Microbiome">
        <title>Single-cell genomics of uncultured bacteria reveals dietary fiber responders in the mouse gut microbiota.</title>
        <authorList>
            <person name="Chijiiwa R."/>
            <person name="Hosokawa M."/>
            <person name="Kogawa M."/>
            <person name="Nishikawa Y."/>
            <person name="Ide K."/>
            <person name="Sakanashi C."/>
            <person name="Takahashi K."/>
            <person name="Takeyama H."/>
        </authorList>
    </citation>
    <scope>NUCLEOTIDE SEQUENCE [LARGE SCALE GENOMIC DNA]</scope>
    <source>
        <strain evidence="1">IMSAGC_001</strain>
    </source>
</reference>
<proteinExistence type="predicted"/>
<sequence>MESEIEHRSAFRQFEQVPFGSKYENLIFVKVHFELVHHFHRVVVRIFQCFANRSQPFVQTSFAFDAFVSPVSSQSALSDFVHAAGTYLYFHPFSFRSHHSDVQRLVTIAFRDRKPVTQTLRVRLVHIGHNGIYLPTFLLLLCRFRFRIQNNTDGKQVVNPFERCFLFLNLVPYRMYGLGTSLDVEFQSRSRHLFLYRFNKSGDILVA</sequence>
<dbReference type="EMBL" id="BLLS01000332">
    <property type="protein sequence ID" value="GFH88729.1"/>
    <property type="molecule type" value="Genomic_DNA"/>
</dbReference>
<gene>
    <name evidence="1" type="ORF">IMSAGC001_04174</name>
</gene>
<evidence type="ECO:0000313" key="2">
    <source>
        <dbReference type="Proteomes" id="UP000491181"/>
    </source>
</evidence>
<protein>
    <submittedName>
        <fullName evidence="1">Uncharacterized protein</fullName>
    </submittedName>
</protein>
<dbReference type="Proteomes" id="UP000491181">
    <property type="component" value="Unassembled WGS sequence"/>
</dbReference>
<organism evidence="1 2">
    <name type="scientific">Bacteroides acidifaciens</name>
    <dbReference type="NCBI Taxonomy" id="85831"/>
    <lineage>
        <taxon>Bacteria</taxon>
        <taxon>Pseudomonadati</taxon>
        <taxon>Bacteroidota</taxon>
        <taxon>Bacteroidia</taxon>
        <taxon>Bacteroidales</taxon>
        <taxon>Bacteroidaceae</taxon>
        <taxon>Bacteroides</taxon>
    </lineage>
</organism>
<evidence type="ECO:0000313" key="1">
    <source>
        <dbReference type="EMBL" id="GFH88729.1"/>
    </source>
</evidence>
<name>A0A7J0A9U0_9BACE</name>